<organism evidence="2 3">
    <name type="scientific">Acetobacter sacchari</name>
    <dbReference type="NCBI Taxonomy" id="2661687"/>
    <lineage>
        <taxon>Bacteria</taxon>
        <taxon>Pseudomonadati</taxon>
        <taxon>Pseudomonadota</taxon>
        <taxon>Alphaproteobacteria</taxon>
        <taxon>Acetobacterales</taxon>
        <taxon>Acetobacteraceae</taxon>
        <taxon>Acetobacter</taxon>
    </lineage>
</organism>
<evidence type="ECO:0000313" key="3">
    <source>
        <dbReference type="Proteomes" id="UP000664771"/>
    </source>
</evidence>
<accession>A0ABS3LQJ6</accession>
<keyword evidence="3" id="KW-1185">Reference proteome</keyword>
<evidence type="ECO:0000313" key="2">
    <source>
        <dbReference type="EMBL" id="MBO1358181.1"/>
    </source>
</evidence>
<protein>
    <submittedName>
        <fullName evidence="2">Uncharacterized protein</fullName>
    </submittedName>
</protein>
<comment type="caution">
    <text evidence="2">The sequence shown here is derived from an EMBL/GenBank/DDBJ whole genome shotgun (WGS) entry which is preliminary data.</text>
</comment>
<evidence type="ECO:0000256" key="1">
    <source>
        <dbReference type="SAM" id="MobiDB-lite"/>
    </source>
</evidence>
<dbReference type="EMBL" id="JAFVMF010000001">
    <property type="protein sequence ID" value="MBO1358181.1"/>
    <property type="molecule type" value="Genomic_DNA"/>
</dbReference>
<dbReference type="Proteomes" id="UP000664771">
    <property type="component" value="Unassembled WGS sequence"/>
</dbReference>
<feature type="region of interest" description="Disordered" evidence="1">
    <location>
        <begin position="34"/>
        <end position="61"/>
    </location>
</feature>
<proteinExistence type="predicted"/>
<gene>
    <name evidence="2" type="ORF">J2D73_00005</name>
</gene>
<feature type="non-terminal residue" evidence="2">
    <location>
        <position position="1"/>
    </location>
</feature>
<name>A0ABS3LQJ6_9PROT</name>
<reference evidence="2 3" key="1">
    <citation type="submission" date="2021-03" db="EMBL/GenBank/DDBJ databases">
        <title>The complete genome sequence of Acetobacter sacchari TBRC 11175.</title>
        <authorList>
            <person name="Charoenyingcharoen P."/>
            <person name="Yukphan P."/>
        </authorList>
    </citation>
    <scope>NUCLEOTIDE SEQUENCE [LARGE SCALE GENOMIC DNA]</scope>
    <source>
        <strain evidence="2 3">TBRC 11175</strain>
    </source>
</reference>
<sequence length="61" mass="6401">AANETMTESNGSSETFARSAGYVWNRILWDGTSTWSPPTGSVAVADPDGKYPIGSTYTGSP</sequence>